<feature type="compositionally biased region" description="Basic residues" evidence="1">
    <location>
        <begin position="126"/>
        <end position="138"/>
    </location>
</feature>
<dbReference type="EMBL" id="LC738870">
    <property type="protein sequence ID" value="BDT61884.1"/>
    <property type="molecule type" value="Genomic_DNA"/>
</dbReference>
<reference evidence="2" key="1">
    <citation type="submission" date="2022-10" db="EMBL/GenBank/DDBJ databases">
        <title>Genome sequences of endogenous nimaviruses in decapod crustaceans.</title>
        <authorList>
            <person name="Kawato S."/>
            <person name="Nozaki R."/>
            <person name="Kondo H."/>
            <person name="Hirono I."/>
        </authorList>
    </citation>
    <scope>NUCLEOTIDE SEQUENCE</scope>
    <source>
        <strain evidence="2">Mikawa2016</strain>
    </source>
</reference>
<proteinExistence type="predicted"/>
<organism evidence="2">
    <name type="scientific">Penaeus monodon majanivirus A</name>
    <dbReference type="NCBI Taxonomy" id="2984271"/>
    <lineage>
        <taxon>Viruses</taxon>
        <taxon>Viruses incertae sedis</taxon>
        <taxon>Naldaviricetes</taxon>
        <taxon>Nimaviridae</taxon>
    </lineage>
</organism>
<feature type="compositionally biased region" description="Acidic residues" evidence="1">
    <location>
        <begin position="49"/>
        <end position="67"/>
    </location>
</feature>
<evidence type="ECO:0000256" key="1">
    <source>
        <dbReference type="SAM" id="MobiDB-lite"/>
    </source>
</evidence>
<sequence>MEYNNHMNTSSRFKGDDDKEDDDDDNDGVDTNDDVDNNNNNRNGGRDDYIDDDDDDYDDDDDEEEEEKKEPDNDDSDKSSTDTSDIDLDDYMSVLLLYNDSKQHVNKNDSKQHVNKNDITNNNSNRMKKKKKKNRNILKRYYYDSNNNRHEDKKKQKKTHGDGSSPPPLPLPLPLPQPQLSCNKQPLVITNRKEVVDVILRHERQVMSGSEIFLGYASTKMPKKHVECLSMFRNEMTLILREYARLRRRQQLLGSFNTNSINYSDEMIKKMIDIILRIDKNNMPVDKYKDVVREALYIYHLVVSKMTGPKHLKRLRTPELHFDFCVLIALLSHNVEAVKSISAKYRVSSIIQFVSALDCQWYLSVVPDILSVFNRSNSICQALSFSHMERAQVNVTLCLVFALTDTNTVNLVLGVILYLFPESLERIKRTELIHDESLIVPLSRLIMEHLRSQWISRSDITNTAYLLLGSCTDGLDTIKLFKKHSYDKKIAAVSVMVQQKLKQLNHSIYYH</sequence>
<feature type="region of interest" description="Disordered" evidence="1">
    <location>
        <begin position="1"/>
        <end position="86"/>
    </location>
</feature>
<name>A0A9C7BUX5_9VIRU</name>
<feature type="compositionally biased region" description="Pro residues" evidence="1">
    <location>
        <begin position="165"/>
        <end position="177"/>
    </location>
</feature>
<feature type="compositionally biased region" description="Acidic residues" evidence="1">
    <location>
        <begin position="18"/>
        <end position="36"/>
    </location>
</feature>
<evidence type="ECO:0000313" key="2">
    <source>
        <dbReference type="EMBL" id="BDT61884.1"/>
    </source>
</evidence>
<feature type="compositionally biased region" description="Polar residues" evidence="1">
    <location>
        <begin position="1"/>
        <end position="12"/>
    </location>
</feature>
<feature type="region of interest" description="Disordered" evidence="1">
    <location>
        <begin position="104"/>
        <end position="177"/>
    </location>
</feature>
<accession>A0A9C7BUX5</accession>
<protein>
    <submittedName>
        <fullName evidence="2">Wsv282-like protein</fullName>
    </submittedName>
</protein>
<feature type="compositionally biased region" description="Basic and acidic residues" evidence="1">
    <location>
        <begin position="104"/>
        <end position="116"/>
    </location>
</feature>
<feature type="compositionally biased region" description="Basic and acidic residues" evidence="1">
    <location>
        <begin position="68"/>
        <end position="80"/>
    </location>
</feature>